<feature type="transmembrane region" description="Helical" evidence="6">
    <location>
        <begin position="41"/>
        <end position="65"/>
    </location>
</feature>
<keyword evidence="2" id="KW-1003">Cell membrane</keyword>
<dbReference type="InterPro" id="IPR050833">
    <property type="entry name" value="Poly_Biosynth_Transport"/>
</dbReference>
<name>A0A552X5B5_9GAMM</name>
<evidence type="ECO:0000256" key="3">
    <source>
        <dbReference type="ARBA" id="ARBA00022692"/>
    </source>
</evidence>
<dbReference type="InterPro" id="IPR002797">
    <property type="entry name" value="Polysacc_synth"/>
</dbReference>
<comment type="subcellular location">
    <subcellularLocation>
        <location evidence="1">Cell membrane</location>
        <topology evidence="1">Multi-pass membrane protein</topology>
    </subcellularLocation>
</comment>
<dbReference type="RefSeq" id="WP_143234923.1">
    <property type="nucleotide sequence ID" value="NZ_VJWL01000001.1"/>
</dbReference>
<evidence type="ECO:0000313" key="7">
    <source>
        <dbReference type="EMBL" id="TRW50195.1"/>
    </source>
</evidence>
<evidence type="ECO:0000256" key="1">
    <source>
        <dbReference type="ARBA" id="ARBA00004651"/>
    </source>
</evidence>
<feature type="transmembrane region" description="Helical" evidence="6">
    <location>
        <begin position="145"/>
        <end position="166"/>
    </location>
</feature>
<organism evidence="7 8">
    <name type="scientific">Aliidiomarina halalkaliphila</name>
    <dbReference type="NCBI Taxonomy" id="2593535"/>
    <lineage>
        <taxon>Bacteria</taxon>
        <taxon>Pseudomonadati</taxon>
        <taxon>Pseudomonadota</taxon>
        <taxon>Gammaproteobacteria</taxon>
        <taxon>Alteromonadales</taxon>
        <taxon>Idiomarinaceae</taxon>
        <taxon>Aliidiomarina</taxon>
    </lineage>
</organism>
<dbReference type="Pfam" id="PF01943">
    <property type="entry name" value="Polysacc_synt"/>
    <property type="match status" value="1"/>
</dbReference>
<feature type="transmembrane region" description="Helical" evidence="6">
    <location>
        <begin position="296"/>
        <end position="318"/>
    </location>
</feature>
<comment type="caution">
    <text evidence="7">The sequence shown here is derived from an EMBL/GenBank/DDBJ whole genome shotgun (WGS) entry which is preliminary data.</text>
</comment>
<keyword evidence="8" id="KW-1185">Reference proteome</keyword>
<proteinExistence type="predicted"/>
<evidence type="ECO:0000256" key="4">
    <source>
        <dbReference type="ARBA" id="ARBA00022989"/>
    </source>
</evidence>
<keyword evidence="3 6" id="KW-0812">Transmembrane</keyword>
<sequence length="416" mass="45496">MMSVLRRNVGITFLRQMLAALAQFLVVVVIARELGPEGNGIYALVILLPAILTTLLNLGLGPATVYHVSRGDFQPSAVVIGNLRIGIYVIIIGLTLAVPIILLWGELIFPQVPPTLLYLGMLSFPFALLLAYLNAVFQGKENFKAFNLTVVMPPFINLITISIVIYGLGWGIVGAVLAYIFSQLIGILTVFFLLFRYKLLTYNHELRVSLSGYTRKSLSYGWKAHLSNILAFVNYRADIFLVNIFLNPAATGVYVIAVQFAEKLWMLSNAASTVLLPRLSAMYSNPTARLALTNKGFGLVSAITAGVSGLFALALYWLVEPIFGGEYSDVWLAFIWLLPGIVAGAGSRIYSNCIAAAGKPQWNMYVAILVLITNISGNILFIPTYGIIGAAWATSIAYCLNAIIKVWLVKRTLFLS</sequence>
<keyword evidence="5 6" id="KW-0472">Membrane</keyword>
<feature type="transmembrane region" description="Helical" evidence="6">
    <location>
        <begin position="362"/>
        <end position="381"/>
    </location>
</feature>
<evidence type="ECO:0000256" key="6">
    <source>
        <dbReference type="SAM" id="Phobius"/>
    </source>
</evidence>
<dbReference type="PANTHER" id="PTHR30250">
    <property type="entry name" value="PST FAMILY PREDICTED COLANIC ACID TRANSPORTER"/>
    <property type="match status" value="1"/>
</dbReference>
<dbReference type="GO" id="GO:0005886">
    <property type="term" value="C:plasma membrane"/>
    <property type="evidence" value="ECO:0007669"/>
    <property type="project" value="UniProtKB-SubCell"/>
</dbReference>
<feature type="transmembrane region" description="Helical" evidence="6">
    <location>
        <begin position="387"/>
        <end position="408"/>
    </location>
</feature>
<evidence type="ECO:0000256" key="2">
    <source>
        <dbReference type="ARBA" id="ARBA00022475"/>
    </source>
</evidence>
<feature type="transmembrane region" description="Helical" evidence="6">
    <location>
        <begin position="116"/>
        <end position="133"/>
    </location>
</feature>
<dbReference type="Proteomes" id="UP000320359">
    <property type="component" value="Unassembled WGS sequence"/>
</dbReference>
<keyword evidence="4 6" id="KW-1133">Transmembrane helix</keyword>
<dbReference type="AlphaFoldDB" id="A0A552X5B5"/>
<feature type="transmembrane region" description="Helical" evidence="6">
    <location>
        <begin position="239"/>
        <end position="258"/>
    </location>
</feature>
<feature type="transmembrane region" description="Helical" evidence="6">
    <location>
        <begin position="172"/>
        <end position="195"/>
    </location>
</feature>
<accession>A0A552X5B5</accession>
<dbReference type="PANTHER" id="PTHR30250:SF11">
    <property type="entry name" value="O-ANTIGEN TRANSPORTER-RELATED"/>
    <property type="match status" value="1"/>
</dbReference>
<feature type="transmembrane region" description="Helical" evidence="6">
    <location>
        <begin position="85"/>
        <end position="104"/>
    </location>
</feature>
<dbReference type="OrthoDB" id="103403at2"/>
<evidence type="ECO:0000256" key="5">
    <source>
        <dbReference type="ARBA" id="ARBA00023136"/>
    </source>
</evidence>
<evidence type="ECO:0000313" key="8">
    <source>
        <dbReference type="Proteomes" id="UP000320359"/>
    </source>
</evidence>
<gene>
    <name evidence="7" type="ORF">FM042_05000</name>
</gene>
<feature type="transmembrane region" description="Helical" evidence="6">
    <location>
        <begin position="330"/>
        <end position="350"/>
    </location>
</feature>
<reference evidence="7 8" key="1">
    <citation type="submission" date="2019-07" db="EMBL/GenBank/DDBJ databases">
        <authorList>
            <person name="Yang M."/>
            <person name="Zhao D."/>
            <person name="Xiang H."/>
        </authorList>
    </citation>
    <scope>NUCLEOTIDE SEQUENCE [LARGE SCALE GENOMIC DNA]</scope>
    <source>
        <strain evidence="7 8">IM1326</strain>
    </source>
</reference>
<protein>
    <submittedName>
        <fullName evidence="7">Flippase</fullName>
    </submittedName>
</protein>
<feature type="transmembrane region" description="Helical" evidence="6">
    <location>
        <begin position="264"/>
        <end position="284"/>
    </location>
</feature>
<dbReference type="CDD" id="cd13128">
    <property type="entry name" value="MATE_Wzx_like"/>
    <property type="match status" value="1"/>
</dbReference>
<dbReference type="EMBL" id="VJWL01000001">
    <property type="protein sequence ID" value="TRW50195.1"/>
    <property type="molecule type" value="Genomic_DNA"/>
</dbReference>